<proteinExistence type="predicted"/>
<sequence>MQFRSSSKVPGLASKCALELENTKNFLECFRMNFRWHGEDIARGLVDHLRKYFDGKEQGIDSNFCGDEEWMLKIKSYRELKDPFCGLFHGTCHLIRLVSFTKSPELYKSSLEHAGQQLDFTVEDLKSGLAMRLWSRGSQLIELLKEAHVNGARQETLRILEWNCKTFNENKELWLRRENHGIYDNCLKPPLIKILEADEARTIPAV</sequence>
<evidence type="ECO:0000313" key="2">
    <source>
        <dbReference type="Proteomes" id="UP000604273"/>
    </source>
</evidence>
<reference evidence="1" key="2">
    <citation type="submission" date="2020-05" db="EMBL/GenBank/DDBJ databases">
        <authorList>
            <person name="Kim H.-S."/>
            <person name="Proctor R.H."/>
            <person name="Brown D.W."/>
        </authorList>
    </citation>
    <scope>NUCLEOTIDE SEQUENCE</scope>
    <source>
        <strain evidence="1">NRRL 45417</strain>
    </source>
</reference>
<dbReference type="EMBL" id="JABFAI010000113">
    <property type="protein sequence ID" value="KAF4954789.1"/>
    <property type="molecule type" value="Genomic_DNA"/>
</dbReference>
<accession>A0A8H4TBD9</accession>
<dbReference type="AlphaFoldDB" id="A0A8H4TBD9"/>
<protein>
    <submittedName>
        <fullName evidence="1">Uncharacterized protein</fullName>
    </submittedName>
</protein>
<dbReference type="Proteomes" id="UP000604273">
    <property type="component" value="Unassembled WGS sequence"/>
</dbReference>
<reference evidence="1" key="1">
    <citation type="journal article" date="2020" name="BMC Genomics">
        <title>Correction to: Identification and distribution of gene clusters required for synthesis of sphingolipid metabolism inhibitors in diverse species of the filamentous fungus Fusarium.</title>
        <authorList>
            <person name="Kim H.S."/>
            <person name="Lohmar J.M."/>
            <person name="Busman M."/>
            <person name="Brown D.W."/>
            <person name="Naumann T.A."/>
            <person name="Divon H.H."/>
            <person name="Lysoe E."/>
            <person name="Uhlig S."/>
            <person name="Proctor R.H."/>
        </authorList>
    </citation>
    <scope>NUCLEOTIDE SEQUENCE</scope>
    <source>
        <strain evidence="1">NRRL 45417</strain>
    </source>
</reference>
<organism evidence="1 2">
    <name type="scientific">Fusarium gaditjirri</name>
    <dbReference type="NCBI Taxonomy" id="282569"/>
    <lineage>
        <taxon>Eukaryota</taxon>
        <taxon>Fungi</taxon>
        <taxon>Dikarya</taxon>
        <taxon>Ascomycota</taxon>
        <taxon>Pezizomycotina</taxon>
        <taxon>Sordariomycetes</taxon>
        <taxon>Hypocreomycetidae</taxon>
        <taxon>Hypocreales</taxon>
        <taxon>Nectriaceae</taxon>
        <taxon>Fusarium</taxon>
        <taxon>Fusarium nisikadoi species complex</taxon>
    </lineage>
</organism>
<evidence type="ECO:0000313" key="1">
    <source>
        <dbReference type="EMBL" id="KAF4954789.1"/>
    </source>
</evidence>
<name>A0A8H4TBD9_9HYPO</name>
<gene>
    <name evidence="1" type="ORF">FGADI_5087</name>
</gene>
<dbReference type="OrthoDB" id="27483at2759"/>
<comment type="caution">
    <text evidence="1">The sequence shown here is derived from an EMBL/GenBank/DDBJ whole genome shotgun (WGS) entry which is preliminary data.</text>
</comment>
<keyword evidence="2" id="KW-1185">Reference proteome</keyword>